<proteinExistence type="predicted"/>
<evidence type="ECO:0000256" key="1">
    <source>
        <dbReference type="SAM" id="Phobius"/>
    </source>
</evidence>
<keyword evidence="1" id="KW-1133">Transmembrane helix</keyword>
<sequence length="47" mass="5342">MNSGIMDPLVASIVPTYPQYWMLLSVLALALALFSLGWIHRARRVRN</sequence>
<gene>
    <name evidence="2" type="ORF">MF626_06685</name>
</gene>
<reference evidence="2" key="1">
    <citation type="submission" date="2022-11" db="EMBL/GenBank/DDBJ databases">
        <authorList>
            <person name="Vasilchenko N.G."/>
            <person name="Prazdnova E.V."/>
            <person name="Gorovtsov A.V."/>
            <person name="Chistyakov V.A."/>
            <person name="Pak M.L."/>
        </authorList>
    </citation>
    <scope>NUCLEOTIDE SEQUENCE</scope>
    <source>
        <strain evidence="2">R 4.5</strain>
    </source>
</reference>
<keyword evidence="1" id="KW-0812">Transmembrane</keyword>
<evidence type="ECO:0000313" key="2">
    <source>
        <dbReference type="EMBL" id="UZP76198.1"/>
    </source>
</evidence>
<feature type="transmembrane region" description="Helical" evidence="1">
    <location>
        <begin position="20"/>
        <end position="39"/>
    </location>
</feature>
<accession>A0AAE9PRY0</accession>
<dbReference type="AlphaFoldDB" id="A0AAE9PRY0"/>
<dbReference type="EMBL" id="CP097770">
    <property type="protein sequence ID" value="UZP76198.1"/>
    <property type="molecule type" value="Genomic_DNA"/>
</dbReference>
<keyword evidence="1" id="KW-0472">Membrane</keyword>
<organism evidence="2">
    <name type="scientific">Paenibacillus polymyxa</name>
    <name type="common">Bacillus polymyxa</name>
    <dbReference type="NCBI Taxonomy" id="1406"/>
    <lineage>
        <taxon>Bacteria</taxon>
        <taxon>Bacillati</taxon>
        <taxon>Bacillota</taxon>
        <taxon>Bacilli</taxon>
        <taxon>Bacillales</taxon>
        <taxon>Paenibacillaceae</taxon>
        <taxon>Paenibacillus</taxon>
    </lineage>
</organism>
<name>A0AAE9PRY0_PAEPO</name>
<protein>
    <submittedName>
        <fullName evidence="2">Uncharacterized protein</fullName>
    </submittedName>
</protein>